<sequence length="103" mass="11339">MRKIWGPEASERAPKSLIKNYPTLPIPWLIPTTMPADQGCDRFGIEGGSEGVLTGPVPPRTKMCGGSGGGEKLVGREAFEGKEKIWALKLKFEIFTVMQLNFF</sequence>
<name>A0AAD4V0J6_PRUDU</name>
<protein>
    <submittedName>
        <fullName evidence="2">Uncharacterized protein</fullName>
    </submittedName>
</protein>
<comment type="caution">
    <text evidence="2">The sequence shown here is derived from an EMBL/GenBank/DDBJ whole genome shotgun (WGS) entry which is preliminary data.</text>
</comment>
<dbReference type="EMBL" id="JAJFAZ020000008">
    <property type="protein sequence ID" value="KAI5316278.1"/>
    <property type="molecule type" value="Genomic_DNA"/>
</dbReference>
<reference evidence="2 4" key="1">
    <citation type="journal article" date="2022" name="G3 (Bethesda)">
        <title>Whole-genome sequence and methylome profiling of the almond [Prunus dulcis (Mill.) D.A. Webb] cultivar 'Nonpareil'.</title>
        <authorList>
            <person name="D'Amico-Willman K.M."/>
            <person name="Ouma W.Z."/>
            <person name="Meulia T."/>
            <person name="Sideli G.M."/>
            <person name="Gradziel T.M."/>
            <person name="Fresnedo-Ramirez J."/>
        </authorList>
    </citation>
    <scope>NUCLEOTIDE SEQUENCE [LARGE SCALE GENOMIC DNA]</scope>
    <source>
        <strain evidence="2">Clone GOH B32 T37-40</strain>
    </source>
</reference>
<organism evidence="2 4">
    <name type="scientific">Prunus dulcis</name>
    <name type="common">Almond</name>
    <name type="synonym">Amygdalus dulcis</name>
    <dbReference type="NCBI Taxonomy" id="3755"/>
    <lineage>
        <taxon>Eukaryota</taxon>
        <taxon>Viridiplantae</taxon>
        <taxon>Streptophyta</taxon>
        <taxon>Embryophyta</taxon>
        <taxon>Tracheophyta</taxon>
        <taxon>Spermatophyta</taxon>
        <taxon>Magnoliopsida</taxon>
        <taxon>eudicotyledons</taxon>
        <taxon>Gunneridae</taxon>
        <taxon>Pentapetalae</taxon>
        <taxon>rosids</taxon>
        <taxon>fabids</taxon>
        <taxon>Rosales</taxon>
        <taxon>Rosaceae</taxon>
        <taxon>Amygdaloideae</taxon>
        <taxon>Amygdaleae</taxon>
        <taxon>Prunus</taxon>
    </lineage>
</organism>
<dbReference type="AlphaFoldDB" id="A0AAD4V0J6"/>
<evidence type="ECO:0000256" key="1">
    <source>
        <dbReference type="SAM" id="MobiDB-lite"/>
    </source>
</evidence>
<evidence type="ECO:0000313" key="3">
    <source>
        <dbReference type="EMBL" id="KAI5316278.1"/>
    </source>
</evidence>
<evidence type="ECO:0000313" key="4">
    <source>
        <dbReference type="Proteomes" id="UP001054821"/>
    </source>
</evidence>
<gene>
    <name evidence="2" type="ORF">L3X38_045420</name>
    <name evidence="3" type="ORF">L3X38_045454</name>
</gene>
<dbReference type="EMBL" id="JAJFAZ020000008">
    <property type="protein sequence ID" value="KAI5316244.1"/>
    <property type="molecule type" value="Genomic_DNA"/>
</dbReference>
<proteinExistence type="predicted"/>
<dbReference type="Proteomes" id="UP001054821">
    <property type="component" value="Chromosome 8"/>
</dbReference>
<keyword evidence="4" id="KW-1185">Reference proteome</keyword>
<evidence type="ECO:0000313" key="2">
    <source>
        <dbReference type="EMBL" id="KAI5316244.1"/>
    </source>
</evidence>
<feature type="region of interest" description="Disordered" evidence="1">
    <location>
        <begin position="49"/>
        <end position="69"/>
    </location>
</feature>
<accession>A0AAD4V0J6</accession>